<sequence length="97" mass="11255">MRSRRTQELSNWELSVRARQEKETITIHNAGIVEDGLRGYREFQSSSKEWSCPFANQNANTAPLREQSEELQRIVDEVGSEFSDEDECQEDFANDID</sequence>
<name>A0A087UER5_STEMI</name>
<protein>
    <submittedName>
        <fullName evidence="1">Uncharacterized protein</fullName>
    </submittedName>
</protein>
<feature type="non-terminal residue" evidence="1">
    <location>
        <position position="97"/>
    </location>
</feature>
<dbReference type="AlphaFoldDB" id="A0A087UER5"/>
<evidence type="ECO:0000313" key="2">
    <source>
        <dbReference type="Proteomes" id="UP000054359"/>
    </source>
</evidence>
<dbReference type="Proteomes" id="UP000054359">
    <property type="component" value="Unassembled WGS sequence"/>
</dbReference>
<proteinExistence type="predicted"/>
<evidence type="ECO:0000313" key="1">
    <source>
        <dbReference type="EMBL" id="KFM75854.1"/>
    </source>
</evidence>
<accession>A0A087UER5</accession>
<organism evidence="1 2">
    <name type="scientific">Stegodyphus mimosarum</name>
    <name type="common">African social velvet spider</name>
    <dbReference type="NCBI Taxonomy" id="407821"/>
    <lineage>
        <taxon>Eukaryota</taxon>
        <taxon>Metazoa</taxon>
        <taxon>Ecdysozoa</taxon>
        <taxon>Arthropoda</taxon>
        <taxon>Chelicerata</taxon>
        <taxon>Arachnida</taxon>
        <taxon>Araneae</taxon>
        <taxon>Araneomorphae</taxon>
        <taxon>Entelegynae</taxon>
        <taxon>Eresoidea</taxon>
        <taxon>Eresidae</taxon>
        <taxon>Stegodyphus</taxon>
    </lineage>
</organism>
<keyword evidence="2" id="KW-1185">Reference proteome</keyword>
<dbReference type="EMBL" id="KK119494">
    <property type="protein sequence ID" value="KFM75854.1"/>
    <property type="molecule type" value="Genomic_DNA"/>
</dbReference>
<reference evidence="1 2" key="1">
    <citation type="submission" date="2013-11" db="EMBL/GenBank/DDBJ databases">
        <title>Genome sequencing of Stegodyphus mimosarum.</title>
        <authorList>
            <person name="Bechsgaard J."/>
        </authorList>
    </citation>
    <scope>NUCLEOTIDE SEQUENCE [LARGE SCALE GENOMIC DNA]</scope>
</reference>
<gene>
    <name evidence="1" type="ORF">X975_25660</name>
</gene>